<feature type="domain" description="TRNA-binding" evidence="3">
    <location>
        <begin position="1"/>
        <end position="71"/>
    </location>
</feature>
<dbReference type="InterPro" id="IPR033714">
    <property type="entry name" value="tRNA_bind_bactPheRS"/>
</dbReference>
<accession>X1A1S6</accession>
<evidence type="ECO:0000313" key="4">
    <source>
        <dbReference type="EMBL" id="GAG75980.1"/>
    </source>
</evidence>
<evidence type="ECO:0000259" key="3">
    <source>
        <dbReference type="PROSITE" id="PS50886"/>
    </source>
</evidence>
<keyword evidence="1" id="KW-0820">tRNA-binding</keyword>
<dbReference type="AlphaFoldDB" id="X1A1S6"/>
<dbReference type="EMBL" id="BART01014637">
    <property type="protein sequence ID" value="GAG75980.1"/>
    <property type="molecule type" value="Genomic_DNA"/>
</dbReference>
<dbReference type="InterPro" id="IPR012340">
    <property type="entry name" value="NA-bd_OB-fold"/>
</dbReference>
<organism evidence="4">
    <name type="scientific">marine sediment metagenome</name>
    <dbReference type="NCBI Taxonomy" id="412755"/>
    <lineage>
        <taxon>unclassified sequences</taxon>
        <taxon>metagenomes</taxon>
        <taxon>ecological metagenomes</taxon>
    </lineage>
</organism>
<dbReference type="Gene3D" id="3.30.56.10">
    <property type="match status" value="1"/>
</dbReference>
<feature type="non-terminal residue" evidence="4">
    <location>
        <position position="1"/>
    </location>
</feature>
<dbReference type="Pfam" id="PF01588">
    <property type="entry name" value="tRNA_bind"/>
    <property type="match status" value="1"/>
</dbReference>
<protein>
    <recommendedName>
        <fullName evidence="3">tRNA-binding domain-containing protein</fullName>
    </recommendedName>
</protein>
<reference evidence="4" key="1">
    <citation type="journal article" date="2014" name="Front. Microbiol.">
        <title>High frequency of phylogenetically diverse reductive dehalogenase-homologous genes in deep subseafloor sedimentary metagenomes.</title>
        <authorList>
            <person name="Kawai M."/>
            <person name="Futagami T."/>
            <person name="Toyoda A."/>
            <person name="Takaki Y."/>
            <person name="Nishi S."/>
            <person name="Hori S."/>
            <person name="Arai W."/>
            <person name="Tsubouchi T."/>
            <person name="Morono Y."/>
            <person name="Uchiyama I."/>
            <person name="Ito T."/>
            <person name="Fujiyama A."/>
            <person name="Inagaki F."/>
            <person name="Takami H."/>
        </authorList>
    </citation>
    <scope>NUCLEOTIDE SEQUENCE</scope>
    <source>
        <strain evidence="4">Expedition CK06-06</strain>
    </source>
</reference>
<proteinExistence type="predicted"/>
<evidence type="ECO:0000256" key="1">
    <source>
        <dbReference type="ARBA" id="ARBA00022555"/>
    </source>
</evidence>
<dbReference type="CDD" id="cd02796">
    <property type="entry name" value="tRNA_bind_bactPheRS"/>
    <property type="match status" value="1"/>
</dbReference>
<sequence length="128" mass="13802">NLKIGDKVAFAYVGAQLIDGHNGRVFRLQSAKIRGVVSSGMVCSEKELGISDNHEEIIVLPADAPVGTPLAEYLGDVVFDLDITPNRPDCLSIMGIAREVAALTGQGLHFPEIEYEEEPSPIEQQISV</sequence>
<dbReference type="SUPFAM" id="SSF50249">
    <property type="entry name" value="Nucleic acid-binding proteins"/>
    <property type="match status" value="1"/>
</dbReference>
<comment type="caution">
    <text evidence="4">The sequence shown here is derived from an EMBL/GenBank/DDBJ whole genome shotgun (WGS) entry which is preliminary data.</text>
</comment>
<feature type="non-terminal residue" evidence="4">
    <location>
        <position position="128"/>
    </location>
</feature>
<dbReference type="Gene3D" id="2.40.50.140">
    <property type="entry name" value="Nucleic acid-binding proteins"/>
    <property type="match status" value="1"/>
</dbReference>
<dbReference type="InterPro" id="IPR002547">
    <property type="entry name" value="tRNA-bd_dom"/>
</dbReference>
<dbReference type="GO" id="GO:0000049">
    <property type="term" value="F:tRNA binding"/>
    <property type="evidence" value="ECO:0007669"/>
    <property type="project" value="UniProtKB-KW"/>
</dbReference>
<keyword evidence="2" id="KW-0694">RNA-binding</keyword>
<name>X1A1S6_9ZZZZ</name>
<dbReference type="PROSITE" id="PS50886">
    <property type="entry name" value="TRBD"/>
    <property type="match status" value="1"/>
</dbReference>
<gene>
    <name evidence="4" type="ORF">S01H4_29032</name>
</gene>
<evidence type="ECO:0000256" key="2">
    <source>
        <dbReference type="ARBA" id="ARBA00022884"/>
    </source>
</evidence>